<protein>
    <submittedName>
        <fullName evidence="4">Uncharacterized protein LOC124295096</fullName>
    </submittedName>
</protein>
<dbReference type="GeneID" id="124295096"/>
<dbReference type="RefSeq" id="XP_046599518.1">
    <property type="nucleotide sequence ID" value="XM_046743562.1"/>
</dbReference>
<evidence type="ECO:0000256" key="2">
    <source>
        <dbReference type="SAM" id="SignalP"/>
    </source>
</evidence>
<feature type="signal peptide" evidence="2">
    <location>
        <begin position="1"/>
        <end position="20"/>
    </location>
</feature>
<gene>
    <name evidence="4" type="primary">LOC124295096</name>
</gene>
<keyword evidence="3" id="KW-1185">Reference proteome</keyword>
<evidence type="ECO:0000313" key="3">
    <source>
        <dbReference type="Proteomes" id="UP000829291"/>
    </source>
</evidence>
<evidence type="ECO:0000256" key="1">
    <source>
        <dbReference type="SAM" id="MobiDB-lite"/>
    </source>
</evidence>
<organism evidence="3 4">
    <name type="scientific">Neodiprion lecontei</name>
    <name type="common">Redheaded pine sawfly</name>
    <dbReference type="NCBI Taxonomy" id="441921"/>
    <lineage>
        <taxon>Eukaryota</taxon>
        <taxon>Metazoa</taxon>
        <taxon>Ecdysozoa</taxon>
        <taxon>Arthropoda</taxon>
        <taxon>Hexapoda</taxon>
        <taxon>Insecta</taxon>
        <taxon>Pterygota</taxon>
        <taxon>Neoptera</taxon>
        <taxon>Endopterygota</taxon>
        <taxon>Hymenoptera</taxon>
        <taxon>Tenthredinoidea</taxon>
        <taxon>Diprionidae</taxon>
        <taxon>Diprioninae</taxon>
        <taxon>Neodiprion</taxon>
    </lineage>
</organism>
<proteinExistence type="predicted"/>
<feature type="region of interest" description="Disordered" evidence="1">
    <location>
        <begin position="282"/>
        <end position="306"/>
    </location>
</feature>
<sequence length="947" mass="106363">MPRFEVVLVLALTMVIVTSTSVPPAPSYTRTMLKVARSLPGETEEVKVRTSEGNLATLIVKRRDHRVVQKEGGTTGMSTEPERRGQNQSHVIFEVRKLQNQNGEAQRRLQENEQVAKIRSQVSGPVADQEGPSKFERKNLSQVGESLMEYGSWKPLGGGSERALEEKLQAEEALYTNWKPVDTGLHRSASFARYSKPNFEHQGMIFAGSNTEKRADRELSFEKLNPARIVENQEERYGFLPNQPRPVTRTNVGANVYKNRNAKNVPAEVTIRSEINVKPASKRSPMTLDADGTPTIHGHRVPDDPMDKIQTWRNARVINNKLIPESATVVNLDPSSNFYAIDKTADRQRFENFFDDVNRRYGRNYDAEKTNVYFEWDPKNYQNDALKAEIYNAASDGYNSNVQKRMLHPDSVANYPNSQSYTPESQKIAPVALKPGVRAPVLQYAHPELGVQPAKIVKNEIRQPESYSEVQPTFTSETRQKKKYVLNDKNVVDSYSSKYYYPNHRFYGLKPQNDPPFWVKISENLKNQFSTGVEKVSQLTRPVFDPLVEATQKISKNLGLSRDVAQDKVGTVASGSSILIPALGLVASGAALGIGAVAVGRYLDVDVLKRSGDDEIDLEHKRALEASAKKLPEYGNEANEPDSRVDSESRTWQASFASPNQAANFVQTFENEPVIVAEGEERSQSREDDDGVFLILEESNDSDKVETRETKPVVDELEYVETGRHRRSIDDPSVLRLEPEVADWMRDKRFQRKNLDKITEIVEIDVPRRGNIDVTDLQLQRTKKPESENAGTILVVEGDENASERADLDQVAVEDVAKIVGEMIRQSESEEGEPQDQKRSKRSLGTDQELQDTLQNLENAEVAEAGHVEGDWANTPCAKRIFCDAMILRGSDAVTFMEKKMASLLALIQPGAANQVSSHFEEVMDAIRRHDCSGFHCPQARPGNVFF</sequence>
<dbReference type="Proteomes" id="UP000829291">
    <property type="component" value="Chromosome 6"/>
</dbReference>
<feature type="chain" id="PRO_5045546823" evidence="2">
    <location>
        <begin position="21"/>
        <end position="947"/>
    </location>
</feature>
<reference evidence="4" key="1">
    <citation type="submission" date="2025-08" db="UniProtKB">
        <authorList>
            <consortium name="RefSeq"/>
        </authorList>
    </citation>
    <scope>IDENTIFICATION</scope>
    <source>
        <tissue evidence="4">Thorax and Abdomen</tissue>
    </source>
</reference>
<keyword evidence="2" id="KW-0732">Signal</keyword>
<feature type="region of interest" description="Disordered" evidence="1">
    <location>
        <begin position="629"/>
        <end position="649"/>
    </location>
</feature>
<name>A0ABM3GGW3_NEOLC</name>
<evidence type="ECO:0000313" key="4">
    <source>
        <dbReference type="RefSeq" id="XP_046599518.1"/>
    </source>
</evidence>
<feature type="region of interest" description="Disordered" evidence="1">
    <location>
        <begin position="824"/>
        <end position="847"/>
    </location>
</feature>
<accession>A0ABM3GGW3</accession>